<feature type="domain" description="Enoyl reductase (ER)" evidence="6">
    <location>
        <begin position="7"/>
        <end position="334"/>
    </location>
</feature>
<evidence type="ECO:0000256" key="1">
    <source>
        <dbReference type="ARBA" id="ARBA00001947"/>
    </source>
</evidence>
<dbReference type="InterPro" id="IPR002328">
    <property type="entry name" value="ADH_Zn_CS"/>
</dbReference>
<dbReference type="PANTHER" id="PTHR43161:SF9">
    <property type="entry name" value="SORBITOL DEHYDROGENASE"/>
    <property type="match status" value="1"/>
</dbReference>
<dbReference type="InterPro" id="IPR036291">
    <property type="entry name" value="NAD(P)-bd_dom_sf"/>
</dbReference>
<evidence type="ECO:0000256" key="3">
    <source>
        <dbReference type="ARBA" id="ARBA00022723"/>
    </source>
</evidence>
<dbReference type="Pfam" id="PF08240">
    <property type="entry name" value="ADH_N"/>
    <property type="match status" value="1"/>
</dbReference>
<dbReference type="InterPro" id="IPR013149">
    <property type="entry name" value="ADH-like_C"/>
</dbReference>
<dbReference type="SUPFAM" id="SSF51735">
    <property type="entry name" value="NAD(P)-binding Rossmann-fold domains"/>
    <property type="match status" value="1"/>
</dbReference>
<reference evidence="7" key="1">
    <citation type="journal article" date="2014" name="Front. Microbiol.">
        <title>High frequency of phylogenetically diverse reductive dehalogenase-homologous genes in deep subseafloor sedimentary metagenomes.</title>
        <authorList>
            <person name="Kawai M."/>
            <person name="Futagami T."/>
            <person name="Toyoda A."/>
            <person name="Takaki Y."/>
            <person name="Nishi S."/>
            <person name="Hori S."/>
            <person name="Arai W."/>
            <person name="Tsubouchi T."/>
            <person name="Morono Y."/>
            <person name="Uchiyama I."/>
            <person name="Ito T."/>
            <person name="Fujiyama A."/>
            <person name="Inagaki F."/>
            <person name="Takami H."/>
        </authorList>
    </citation>
    <scope>NUCLEOTIDE SEQUENCE</scope>
    <source>
        <strain evidence="7">Expedition CK06-06</strain>
    </source>
</reference>
<dbReference type="SMART" id="SM00829">
    <property type="entry name" value="PKS_ER"/>
    <property type="match status" value="1"/>
</dbReference>
<keyword evidence="3" id="KW-0479">Metal-binding</keyword>
<proteinExistence type="inferred from homology"/>
<evidence type="ECO:0000259" key="6">
    <source>
        <dbReference type="SMART" id="SM00829"/>
    </source>
</evidence>
<dbReference type="Gene3D" id="3.40.50.720">
    <property type="entry name" value="NAD(P)-binding Rossmann-like Domain"/>
    <property type="match status" value="1"/>
</dbReference>
<comment type="caution">
    <text evidence="7">The sequence shown here is derived from an EMBL/GenBank/DDBJ whole genome shotgun (WGS) entry which is preliminary data.</text>
</comment>
<dbReference type="CDD" id="cd05285">
    <property type="entry name" value="sorbitol_DH"/>
    <property type="match status" value="1"/>
</dbReference>
<gene>
    <name evidence="7" type="ORF">S01H1_00046</name>
</gene>
<dbReference type="InterPro" id="IPR020843">
    <property type="entry name" value="ER"/>
</dbReference>
<dbReference type="InterPro" id="IPR013154">
    <property type="entry name" value="ADH-like_N"/>
</dbReference>
<dbReference type="AlphaFoldDB" id="X0RMU0"/>
<dbReference type="SUPFAM" id="SSF50129">
    <property type="entry name" value="GroES-like"/>
    <property type="match status" value="1"/>
</dbReference>
<dbReference type="InterPro" id="IPR011032">
    <property type="entry name" value="GroES-like_sf"/>
</dbReference>
<evidence type="ECO:0000256" key="4">
    <source>
        <dbReference type="ARBA" id="ARBA00022833"/>
    </source>
</evidence>
<name>X0RMU0_9ZZZZ</name>
<keyword evidence="4" id="KW-0862">Zinc</keyword>
<sequence>MYLEKPGKIVPRKVDMPRIGKDEALVSIKAVGICGSDVHYYTTGRIGDFVVEKPLILGHECSGEIVEVGKNVEGLQLGDRVALEPGIPCRKCQYCKSGRYNLCPNVRFMATPPVDGAFVEYVAHPADFVFKLPEKTSYEEATLFEPLAVGLYSVVRAKVSFGREILILGAGPIGLATLQAVVNIGGGGVTVADIYDFRLKKARELGADKVINPQQSDALDKLRSSFDYVFETAGSVVTTQQTVKLAKRGRKVILVGLPAQEAIEFNTNQIITKELDVLGIFRYANMYPKAVRLAEKGQVNLKTLISKKFPFPQTEEALKYARDNKESSIKTLVIFD</sequence>
<keyword evidence="5" id="KW-0560">Oxidoreductase</keyword>
<dbReference type="PROSITE" id="PS00059">
    <property type="entry name" value="ADH_ZINC"/>
    <property type="match status" value="1"/>
</dbReference>
<dbReference type="InterPro" id="IPR045306">
    <property type="entry name" value="SDH-like"/>
</dbReference>
<comment type="similarity">
    <text evidence="2">Belongs to the zinc-containing alcohol dehydrogenase family.</text>
</comment>
<organism evidence="7">
    <name type="scientific">marine sediment metagenome</name>
    <dbReference type="NCBI Taxonomy" id="412755"/>
    <lineage>
        <taxon>unclassified sequences</taxon>
        <taxon>metagenomes</taxon>
        <taxon>ecological metagenomes</taxon>
    </lineage>
</organism>
<dbReference type="GO" id="GO:0016616">
    <property type="term" value="F:oxidoreductase activity, acting on the CH-OH group of donors, NAD or NADP as acceptor"/>
    <property type="evidence" value="ECO:0007669"/>
    <property type="project" value="InterPro"/>
</dbReference>
<evidence type="ECO:0000313" key="7">
    <source>
        <dbReference type="EMBL" id="GAF70149.1"/>
    </source>
</evidence>
<accession>X0RMU0</accession>
<protein>
    <recommendedName>
        <fullName evidence="6">Enoyl reductase (ER) domain-containing protein</fullName>
    </recommendedName>
</protein>
<dbReference type="PANTHER" id="PTHR43161">
    <property type="entry name" value="SORBITOL DEHYDROGENASE"/>
    <property type="match status" value="1"/>
</dbReference>
<dbReference type="Pfam" id="PF00107">
    <property type="entry name" value="ADH_zinc_N"/>
    <property type="match status" value="1"/>
</dbReference>
<dbReference type="EMBL" id="BARS01000011">
    <property type="protein sequence ID" value="GAF70149.1"/>
    <property type="molecule type" value="Genomic_DNA"/>
</dbReference>
<comment type="cofactor">
    <cofactor evidence="1">
        <name>Zn(2+)</name>
        <dbReference type="ChEBI" id="CHEBI:29105"/>
    </cofactor>
</comment>
<evidence type="ECO:0000256" key="2">
    <source>
        <dbReference type="ARBA" id="ARBA00008072"/>
    </source>
</evidence>
<dbReference type="GO" id="GO:0008270">
    <property type="term" value="F:zinc ion binding"/>
    <property type="evidence" value="ECO:0007669"/>
    <property type="project" value="InterPro"/>
</dbReference>
<evidence type="ECO:0000256" key="5">
    <source>
        <dbReference type="ARBA" id="ARBA00023002"/>
    </source>
</evidence>
<dbReference type="Gene3D" id="3.90.180.10">
    <property type="entry name" value="Medium-chain alcohol dehydrogenases, catalytic domain"/>
    <property type="match status" value="1"/>
</dbReference>